<dbReference type="EMBL" id="JPKZ01022367">
    <property type="protein sequence ID" value="KHN71381.1"/>
    <property type="molecule type" value="Genomic_DNA"/>
</dbReference>
<protein>
    <submittedName>
        <fullName evidence="1">Uncharacterized protein</fullName>
    </submittedName>
</protein>
<reference evidence="1 2" key="1">
    <citation type="submission" date="2014-11" db="EMBL/GenBank/DDBJ databases">
        <title>Genetic blueprint of the zoonotic pathogen Toxocara canis.</title>
        <authorList>
            <person name="Zhu X.-Q."/>
            <person name="Korhonen P.K."/>
            <person name="Cai H."/>
            <person name="Young N.D."/>
            <person name="Nejsum P."/>
            <person name="von Samson-Himmelstjerna G."/>
            <person name="Boag P.R."/>
            <person name="Tan P."/>
            <person name="Li Q."/>
            <person name="Min J."/>
            <person name="Yang Y."/>
            <person name="Wang X."/>
            <person name="Fang X."/>
            <person name="Hall R.S."/>
            <person name="Hofmann A."/>
            <person name="Sternberg P.W."/>
            <person name="Jex A.R."/>
            <person name="Gasser R.B."/>
        </authorList>
    </citation>
    <scope>NUCLEOTIDE SEQUENCE [LARGE SCALE GENOMIC DNA]</scope>
    <source>
        <strain evidence="1">PN_DK_2014</strain>
    </source>
</reference>
<keyword evidence="2" id="KW-1185">Reference proteome</keyword>
<organism evidence="1 2">
    <name type="scientific">Toxocara canis</name>
    <name type="common">Canine roundworm</name>
    <dbReference type="NCBI Taxonomy" id="6265"/>
    <lineage>
        <taxon>Eukaryota</taxon>
        <taxon>Metazoa</taxon>
        <taxon>Ecdysozoa</taxon>
        <taxon>Nematoda</taxon>
        <taxon>Chromadorea</taxon>
        <taxon>Rhabditida</taxon>
        <taxon>Spirurina</taxon>
        <taxon>Ascaridomorpha</taxon>
        <taxon>Ascaridoidea</taxon>
        <taxon>Toxocaridae</taxon>
        <taxon>Toxocara</taxon>
    </lineage>
</organism>
<dbReference type="OrthoDB" id="60477at2759"/>
<dbReference type="STRING" id="6265.A0A0B2UJY1"/>
<dbReference type="AlphaFoldDB" id="A0A0B2UJY1"/>
<dbReference type="Proteomes" id="UP000031036">
    <property type="component" value="Unassembled WGS sequence"/>
</dbReference>
<feature type="non-terminal residue" evidence="1">
    <location>
        <position position="1"/>
    </location>
</feature>
<comment type="caution">
    <text evidence="1">The sequence shown here is derived from an EMBL/GenBank/DDBJ whole genome shotgun (WGS) entry which is preliminary data.</text>
</comment>
<evidence type="ECO:0000313" key="2">
    <source>
        <dbReference type="Proteomes" id="UP000031036"/>
    </source>
</evidence>
<evidence type="ECO:0000313" key="1">
    <source>
        <dbReference type="EMBL" id="KHN71381.1"/>
    </source>
</evidence>
<name>A0A0B2UJY1_TOXCA</name>
<accession>A0A0B2UJY1</accession>
<proteinExistence type="predicted"/>
<sequence>GVFFGERRFLVAMSNDLAATSCGDSLLFWDLNCRIMIRQVRIYGSIDKLLRLNSRSVLCCSGSNFYRVDVPTIRFTQ</sequence>
<gene>
    <name evidence="1" type="ORF">Tcan_02314</name>
</gene>